<dbReference type="AlphaFoldDB" id="A0A7T1ALL0"/>
<keyword evidence="1" id="KW-0456">Lyase</keyword>
<evidence type="ECO:0000256" key="1">
    <source>
        <dbReference type="ARBA" id="ARBA00023239"/>
    </source>
</evidence>
<dbReference type="PANTHER" id="PTHR21240:SF28">
    <property type="entry name" value="ISO-OROTATE DECARBOXYLASE (EUROFUNG)"/>
    <property type="match status" value="1"/>
</dbReference>
<accession>A0A7T1ALL0</accession>
<dbReference type="EMBL" id="CP065383">
    <property type="protein sequence ID" value="QPM68156.1"/>
    <property type="molecule type" value="Genomic_DNA"/>
</dbReference>
<evidence type="ECO:0000313" key="3">
    <source>
        <dbReference type="EMBL" id="QPM68156.1"/>
    </source>
</evidence>
<dbReference type="SUPFAM" id="SSF51556">
    <property type="entry name" value="Metallo-dependent hydrolases"/>
    <property type="match status" value="1"/>
</dbReference>
<gene>
    <name evidence="3" type="ORF">RT761_01370</name>
</gene>
<dbReference type="KEGG" id="alam:RT761_01370"/>
<sequence length="242" mass="27716">MLVDLHCCLGEDLDVKSSSEDIITYMGKHNISKAVLSTLGKGFIHHFVEENQKILNLINLFQEKFIGFCSVNPWFDNSIDELRKRVVSDGFKGVVFNPSLQGFKVFSPLIEPLIDTCVLLKIPVYFYSGTSYYDLPLDMALLAKKYPQVNFVIGQMGTSDFWMDIEPSLQLAKNLYIETSVNPNTDLLKDVVYHFGPERIIFGTGYPYTDPEYELLKIKLCNFNKKEVDLIMHENAMRLLGY</sequence>
<dbReference type="GO" id="GO:0016787">
    <property type="term" value="F:hydrolase activity"/>
    <property type="evidence" value="ECO:0007669"/>
    <property type="project" value="InterPro"/>
</dbReference>
<evidence type="ECO:0000259" key="2">
    <source>
        <dbReference type="Pfam" id="PF04909"/>
    </source>
</evidence>
<dbReference type="Proteomes" id="UP000594463">
    <property type="component" value="Chromosome"/>
</dbReference>
<dbReference type="Gene3D" id="3.20.20.140">
    <property type="entry name" value="Metal-dependent hydrolases"/>
    <property type="match status" value="1"/>
</dbReference>
<proteinExistence type="predicted"/>
<dbReference type="GO" id="GO:0016831">
    <property type="term" value="F:carboxy-lyase activity"/>
    <property type="evidence" value="ECO:0007669"/>
    <property type="project" value="InterPro"/>
</dbReference>
<organism evidence="3 4">
    <name type="scientific">Atribacter laminatus</name>
    <dbReference type="NCBI Taxonomy" id="2847778"/>
    <lineage>
        <taxon>Bacteria</taxon>
        <taxon>Pseudomonadati</taxon>
        <taxon>Atribacterota</taxon>
        <taxon>Atribacteria</taxon>
        <taxon>Atribacterales</taxon>
        <taxon>Atribacteraceae</taxon>
        <taxon>Atribacter</taxon>
    </lineage>
</organism>
<dbReference type="PANTHER" id="PTHR21240">
    <property type="entry name" value="2-AMINO-3-CARBOXYLMUCONATE-6-SEMIALDEHYDE DECARBOXYLASE"/>
    <property type="match status" value="1"/>
</dbReference>
<dbReference type="InterPro" id="IPR006680">
    <property type="entry name" value="Amidohydro-rel"/>
</dbReference>
<dbReference type="GO" id="GO:0005737">
    <property type="term" value="C:cytoplasm"/>
    <property type="evidence" value="ECO:0007669"/>
    <property type="project" value="TreeGrafter"/>
</dbReference>
<feature type="domain" description="Amidohydrolase-related" evidence="2">
    <location>
        <begin position="64"/>
        <end position="241"/>
    </location>
</feature>
<dbReference type="RefSeq" id="WP_218113314.1">
    <property type="nucleotide sequence ID" value="NZ_CP065383.1"/>
</dbReference>
<keyword evidence="4" id="KW-1185">Reference proteome</keyword>
<evidence type="ECO:0000313" key="4">
    <source>
        <dbReference type="Proteomes" id="UP000594463"/>
    </source>
</evidence>
<dbReference type="InterPro" id="IPR032465">
    <property type="entry name" value="ACMSD"/>
</dbReference>
<dbReference type="Pfam" id="PF04909">
    <property type="entry name" value="Amidohydro_2"/>
    <property type="match status" value="1"/>
</dbReference>
<name>A0A7T1ALL0_ATRLM</name>
<dbReference type="InterPro" id="IPR032466">
    <property type="entry name" value="Metal_Hydrolase"/>
</dbReference>
<dbReference type="GO" id="GO:0019748">
    <property type="term" value="P:secondary metabolic process"/>
    <property type="evidence" value="ECO:0007669"/>
    <property type="project" value="TreeGrafter"/>
</dbReference>
<protein>
    <recommendedName>
        <fullName evidence="2">Amidohydrolase-related domain-containing protein</fullName>
    </recommendedName>
</protein>
<reference evidence="3 4" key="1">
    <citation type="journal article" date="2021" name="Nat. Commun.">
        <title>Isolation of a member of the candidate phylum Atribacteria reveals a unique cell membrane structure.</title>
        <authorList>
            <person name="Taiki K."/>
            <person name="Nobu M.K."/>
            <person name="Kusada H."/>
            <person name="Meng X.-Y."/>
            <person name="Hosoki N."/>
            <person name="Uematsu K."/>
            <person name="Yoshioka H."/>
            <person name="Kamagata Y."/>
            <person name="Tamaki H."/>
        </authorList>
    </citation>
    <scope>NUCLEOTIDE SEQUENCE [LARGE SCALE GENOMIC DNA]</scope>
    <source>
        <strain evidence="3 4">RT761</strain>
    </source>
</reference>